<accession>A0A6G1MK81</accession>
<dbReference type="Proteomes" id="UP000483672">
    <property type="component" value="Unassembled WGS sequence"/>
</dbReference>
<dbReference type="AlphaFoldDB" id="A0A6G1MK81"/>
<evidence type="ECO:0000313" key="4">
    <source>
        <dbReference type="EMBL" id="KAF3229957.1"/>
    </source>
</evidence>
<sequence>MALAHQVSAYFNVSAGEQIIQTVDSAFPSSRCSKSGIVSWSGMKFIVAEKYIS</sequence>
<protein>
    <submittedName>
        <fullName evidence="4">Uncharacterized protein</fullName>
    </submittedName>
</protein>
<dbReference type="Proteomes" id="UP000614610">
    <property type="component" value="Unassembled WGS sequence"/>
</dbReference>
<proteinExistence type="predicted"/>
<gene>
    <name evidence="3" type="ORF">TWF106_009533</name>
    <name evidence="4" type="ORF">TWF191_000860</name>
    <name evidence="2" type="ORF">TWF679_005379</name>
    <name evidence="1" type="ORF">TWF788_003804</name>
</gene>
<dbReference type="EMBL" id="WIWT01000026">
    <property type="protein sequence ID" value="KAF3213153.1"/>
    <property type="molecule type" value="Genomic_DNA"/>
</dbReference>
<dbReference type="Proteomes" id="UP000479691">
    <property type="component" value="Unassembled WGS sequence"/>
</dbReference>
<evidence type="ECO:0000313" key="3">
    <source>
        <dbReference type="EMBL" id="KAF3213406.1"/>
    </source>
</evidence>
<dbReference type="EMBL" id="WIWS01000064">
    <property type="protein sequence ID" value="KAF3213406.1"/>
    <property type="molecule type" value="Genomic_DNA"/>
</dbReference>
<dbReference type="EMBL" id="JAABOE010000188">
    <property type="protein sequence ID" value="KAF3159299.1"/>
    <property type="molecule type" value="Genomic_DNA"/>
</dbReference>
<evidence type="ECO:0000313" key="7">
    <source>
        <dbReference type="Proteomes" id="UP000483672"/>
    </source>
</evidence>
<dbReference type="EMBL" id="WIPF01000011">
    <property type="protein sequence ID" value="KAF3229957.1"/>
    <property type="molecule type" value="Genomic_DNA"/>
</dbReference>
<name>A0A6G1MK81_ORBOL</name>
<evidence type="ECO:0000313" key="2">
    <source>
        <dbReference type="EMBL" id="KAF3213153.1"/>
    </source>
</evidence>
<organism evidence="4 7">
    <name type="scientific">Orbilia oligospora</name>
    <name type="common">Nematode-trapping fungus</name>
    <name type="synonym">Arthrobotrys oligospora</name>
    <dbReference type="NCBI Taxonomy" id="2813651"/>
    <lineage>
        <taxon>Eukaryota</taxon>
        <taxon>Fungi</taxon>
        <taxon>Dikarya</taxon>
        <taxon>Ascomycota</taxon>
        <taxon>Pezizomycotina</taxon>
        <taxon>Orbiliomycetes</taxon>
        <taxon>Orbiliales</taxon>
        <taxon>Orbiliaceae</taxon>
        <taxon>Orbilia</taxon>
    </lineage>
</organism>
<evidence type="ECO:0000313" key="5">
    <source>
        <dbReference type="Proteomes" id="UP000472727"/>
    </source>
</evidence>
<comment type="caution">
    <text evidence="4">The sequence shown here is derived from an EMBL/GenBank/DDBJ whole genome shotgun (WGS) entry which is preliminary data.</text>
</comment>
<evidence type="ECO:0000313" key="1">
    <source>
        <dbReference type="EMBL" id="KAF3159299.1"/>
    </source>
</evidence>
<reference evidence="5 6" key="1">
    <citation type="submission" date="2019-06" db="EMBL/GenBank/DDBJ databases">
        <authorList>
            <person name="Palmer J.M."/>
        </authorList>
    </citation>
    <scope>NUCLEOTIDE SEQUENCE [LARGE SCALE GENOMIC DNA]</scope>
    <source>
        <strain evidence="3 5">TWF106</strain>
        <strain evidence="4 7">TWF191</strain>
        <strain evidence="2">TWF679</strain>
        <strain evidence="1 6">TWF788</strain>
    </source>
</reference>
<evidence type="ECO:0000313" key="6">
    <source>
        <dbReference type="Proteomes" id="UP000479691"/>
    </source>
</evidence>
<dbReference type="Proteomes" id="UP000472727">
    <property type="component" value="Unassembled WGS sequence"/>
</dbReference>